<comment type="cofactor">
    <cofactor evidence="1">
        <name>Mg(2+)</name>
        <dbReference type="ChEBI" id="CHEBI:18420"/>
    </cofactor>
</comment>
<dbReference type="EMBL" id="CM007381">
    <property type="protein sequence ID" value="ONK80943.1"/>
    <property type="molecule type" value="Genomic_DNA"/>
</dbReference>
<keyword evidence="3" id="KW-0460">Magnesium</keyword>
<dbReference type="InterPro" id="IPR008930">
    <property type="entry name" value="Terpenoid_cyclase/PrenylTrfase"/>
</dbReference>
<evidence type="ECO:0000313" key="4">
    <source>
        <dbReference type="EMBL" id="ONK80943.1"/>
    </source>
</evidence>
<dbReference type="GO" id="GO:0009686">
    <property type="term" value="P:gibberellin biosynthetic process"/>
    <property type="evidence" value="ECO:0007669"/>
    <property type="project" value="TreeGrafter"/>
</dbReference>
<dbReference type="InterPro" id="IPR050148">
    <property type="entry name" value="Terpene_synthase-like"/>
</dbReference>
<evidence type="ECO:0000256" key="2">
    <source>
        <dbReference type="ARBA" id="ARBA00022723"/>
    </source>
</evidence>
<proteinExistence type="predicted"/>
<protein>
    <submittedName>
        <fullName evidence="4">Uncharacterized protein</fullName>
    </submittedName>
</protein>
<name>A0A5P1FTE7_ASPOF</name>
<dbReference type="GO" id="GO:0000287">
    <property type="term" value="F:magnesium ion binding"/>
    <property type="evidence" value="ECO:0007669"/>
    <property type="project" value="TreeGrafter"/>
</dbReference>
<dbReference type="Gene3D" id="1.50.10.160">
    <property type="match status" value="1"/>
</dbReference>
<evidence type="ECO:0000313" key="5">
    <source>
        <dbReference type="Proteomes" id="UP000243459"/>
    </source>
</evidence>
<dbReference type="AlphaFoldDB" id="A0A5P1FTE7"/>
<sequence>MMHSVHTTLLYSVEALQEIVQWKRILKLQSPDGSSLSSPAITAVAYMKTGDSKSLEYLTNIVQRFRDHAPSQYPIDLVERIWAIDTIEILGIHHFKQDINLLDPILLY</sequence>
<reference evidence="5" key="1">
    <citation type="journal article" date="2017" name="Nat. Commun.">
        <title>The asparagus genome sheds light on the origin and evolution of a young Y chromosome.</title>
        <authorList>
            <person name="Harkess A."/>
            <person name="Zhou J."/>
            <person name="Xu C."/>
            <person name="Bowers J.E."/>
            <person name="Van der Hulst R."/>
            <person name="Ayyampalayam S."/>
            <person name="Mercati F."/>
            <person name="Riccardi P."/>
            <person name="McKain M.R."/>
            <person name="Kakrana A."/>
            <person name="Tang H."/>
            <person name="Ray J."/>
            <person name="Groenendijk J."/>
            <person name="Arikit S."/>
            <person name="Mathioni S.M."/>
            <person name="Nakano M."/>
            <person name="Shan H."/>
            <person name="Telgmann-Rauber A."/>
            <person name="Kanno A."/>
            <person name="Yue Z."/>
            <person name="Chen H."/>
            <person name="Li W."/>
            <person name="Chen Y."/>
            <person name="Xu X."/>
            <person name="Zhang Y."/>
            <person name="Luo S."/>
            <person name="Chen H."/>
            <person name="Gao J."/>
            <person name="Mao Z."/>
            <person name="Pires J.C."/>
            <person name="Luo M."/>
            <person name="Kudrna D."/>
            <person name="Wing R.A."/>
            <person name="Meyers B.C."/>
            <person name="Yi K."/>
            <person name="Kong H."/>
            <person name="Lavrijsen P."/>
            <person name="Sunseri F."/>
            <person name="Falavigna A."/>
            <person name="Ye Y."/>
            <person name="Leebens-Mack J.H."/>
            <person name="Chen G."/>
        </authorList>
    </citation>
    <scope>NUCLEOTIDE SEQUENCE [LARGE SCALE GENOMIC DNA]</scope>
    <source>
        <strain evidence="5">cv. DH0086</strain>
    </source>
</reference>
<dbReference type="PANTHER" id="PTHR31739">
    <property type="entry name" value="ENT-COPALYL DIPHOSPHATE SYNTHASE, CHLOROPLASTIC"/>
    <property type="match status" value="1"/>
</dbReference>
<accession>A0A5P1FTE7</accession>
<dbReference type="SUPFAM" id="SSF48239">
    <property type="entry name" value="Terpenoid cyclases/Protein prenyltransferases"/>
    <property type="match status" value="1"/>
</dbReference>
<organism evidence="4 5">
    <name type="scientific">Asparagus officinalis</name>
    <name type="common">Garden asparagus</name>
    <dbReference type="NCBI Taxonomy" id="4686"/>
    <lineage>
        <taxon>Eukaryota</taxon>
        <taxon>Viridiplantae</taxon>
        <taxon>Streptophyta</taxon>
        <taxon>Embryophyta</taxon>
        <taxon>Tracheophyta</taxon>
        <taxon>Spermatophyta</taxon>
        <taxon>Magnoliopsida</taxon>
        <taxon>Liliopsida</taxon>
        <taxon>Asparagales</taxon>
        <taxon>Asparagaceae</taxon>
        <taxon>Asparagoideae</taxon>
        <taxon>Asparagus</taxon>
    </lineage>
</organism>
<keyword evidence="2" id="KW-0479">Metal-binding</keyword>
<dbReference type="Proteomes" id="UP000243459">
    <property type="component" value="Chromosome 1"/>
</dbReference>
<evidence type="ECO:0000256" key="1">
    <source>
        <dbReference type="ARBA" id="ARBA00001946"/>
    </source>
</evidence>
<dbReference type="Gramene" id="ONK80943">
    <property type="protein sequence ID" value="ONK80943"/>
    <property type="gene ID" value="A4U43_C01F23540"/>
</dbReference>
<dbReference type="OMA" id="NRMGIYM"/>
<evidence type="ECO:0000256" key="3">
    <source>
        <dbReference type="ARBA" id="ARBA00022842"/>
    </source>
</evidence>
<dbReference type="PANTHER" id="PTHR31739:SF4">
    <property type="entry name" value="ENT-COPALYL DIPHOSPHATE SYNTHASE, CHLOROPLASTIC"/>
    <property type="match status" value="1"/>
</dbReference>
<keyword evidence="5" id="KW-1185">Reference proteome</keyword>
<gene>
    <name evidence="4" type="ORF">A4U43_C01F23540</name>
</gene>
<dbReference type="GO" id="GO:0010333">
    <property type="term" value="F:terpene synthase activity"/>
    <property type="evidence" value="ECO:0007669"/>
    <property type="project" value="InterPro"/>
</dbReference>
<dbReference type="GO" id="GO:0009507">
    <property type="term" value="C:chloroplast"/>
    <property type="evidence" value="ECO:0007669"/>
    <property type="project" value="TreeGrafter"/>
</dbReference>